<dbReference type="GO" id="GO:0008146">
    <property type="term" value="F:sulfotransferase activity"/>
    <property type="evidence" value="ECO:0007669"/>
    <property type="project" value="InterPro"/>
</dbReference>
<reference evidence="5 6" key="1">
    <citation type="submission" date="2019-04" db="EMBL/GenBank/DDBJ databases">
        <title>The sequence and de novo assembly of Takifugu bimaculatus genome using PacBio and Hi-C technologies.</title>
        <authorList>
            <person name="Xu P."/>
            <person name="Liu B."/>
            <person name="Zhou Z."/>
        </authorList>
    </citation>
    <scope>NUCLEOTIDE SEQUENCE [LARGE SCALE GENOMIC DNA]</scope>
    <source>
        <strain evidence="5">TB-2018</strain>
        <tissue evidence="5">Muscle</tissue>
    </source>
</reference>
<dbReference type="PANTHER" id="PTHR11783">
    <property type="entry name" value="SULFOTRANSFERASE SULT"/>
    <property type="match status" value="1"/>
</dbReference>
<gene>
    <name evidence="5" type="ORF">fugu_003300</name>
</gene>
<evidence type="ECO:0000256" key="1">
    <source>
        <dbReference type="ARBA" id="ARBA00005771"/>
    </source>
</evidence>
<dbReference type="EC" id="2.8.2.-" evidence="3"/>
<dbReference type="AlphaFoldDB" id="A0A4Z2BF35"/>
<protein>
    <recommendedName>
        <fullName evidence="3">Sulfotransferase</fullName>
        <ecNumber evidence="3">2.8.2.-</ecNumber>
    </recommendedName>
</protein>
<evidence type="ECO:0000256" key="3">
    <source>
        <dbReference type="RuleBase" id="RU361155"/>
    </source>
</evidence>
<evidence type="ECO:0000256" key="2">
    <source>
        <dbReference type="ARBA" id="ARBA00022679"/>
    </source>
</evidence>
<comment type="similarity">
    <text evidence="1 3">Belongs to the sulfotransferase 1 family.</text>
</comment>
<evidence type="ECO:0000313" key="5">
    <source>
        <dbReference type="EMBL" id="TNM91011.1"/>
    </source>
</evidence>
<evidence type="ECO:0000313" key="6">
    <source>
        <dbReference type="Proteomes" id="UP000516260"/>
    </source>
</evidence>
<evidence type="ECO:0000259" key="4">
    <source>
        <dbReference type="Pfam" id="PF00685"/>
    </source>
</evidence>
<sequence>MESFGGVLFPGGLHTQESLKLAVDFPFQETDVLIVSYPKSGTTWMQEIITLILGRGDPHLSHTVPNWARAPWLEHHYFAELQEASSSQPRVFTTHLPNHLLVPALQEPPGSNVKVIYVSRNPKDVAVSFYHFHKLAAFLPEFSTFEEFLHHFLDGRLCYGSWFDHIKGWTDQRRAPSNLLLVTYEEMSLDLSGTIQKVSSYLRRPLVEDEVNSCVKHCSFSSMKVNKMVELQPGCKRHNGPQQRFLHEESSAQIKICFAASFSCNNPGKVGDWKTMFTEEQDEYFNSVFKSKMDDCALDFVWEEQQKPPQD</sequence>
<dbReference type="InterPro" id="IPR000863">
    <property type="entry name" value="Sulfotransferase_dom"/>
</dbReference>
<feature type="domain" description="Sulfotransferase" evidence="4">
    <location>
        <begin position="30"/>
        <end position="296"/>
    </location>
</feature>
<organism evidence="5 6">
    <name type="scientific">Takifugu bimaculatus</name>
    <dbReference type="NCBI Taxonomy" id="433685"/>
    <lineage>
        <taxon>Eukaryota</taxon>
        <taxon>Metazoa</taxon>
        <taxon>Chordata</taxon>
        <taxon>Craniata</taxon>
        <taxon>Vertebrata</taxon>
        <taxon>Euteleostomi</taxon>
        <taxon>Actinopterygii</taxon>
        <taxon>Neopterygii</taxon>
        <taxon>Teleostei</taxon>
        <taxon>Neoteleostei</taxon>
        <taxon>Acanthomorphata</taxon>
        <taxon>Eupercaria</taxon>
        <taxon>Tetraodontiformes</taxon>
        <taxon>Tetradontoidea</taxon>
        <taxon>Tetraodontidae</taxon>
        <taxon>Takifugu</taxon>
    </lineage>
</organism>
<dbReference type="InterPro" id="IPR027417">
    <property type="entry name" value="P-loop_NTPase"/>
</dbReference>
<dbReference type="EMBL" id="SWLE01000016">
    <property type="protein sequence ID" value="TNM91011.1"/>
    <property type="molecule type" value="Genomic_DNA"/>
</dbReference>
<name>A0A4Z2BF35_9TELE</name>
<dbReference type="Gene3D" id="3.40.50.300">
    <property type="entry name" value="P-loop containing nucleotide triphosphate hydrolases"/>
    <property type="match status" value="1"/>
</dbReference>
<accession>A0A4Z2BF35</accession>
<keyword evidence="6" id="KW-1185">Reference proteome</keyword>
<dbReference type="Pfam" id="PF00685">
    <property type="entry name" value="Sulfotransfer_1"/>
    <property type="match status" value="1"/>
</dbReference>
<dbReference type="SUPFAM" id="SSF52540">
    <property type="entry name" value="P-loop containing nucleoside triphosphate hydrolases"/>
    <property type="match status" value="1"/>
</dbReference>
<keyword evidence="2 3" id="KW-0808">Transferase</keyword>
<dbReference type="Proteomes" id="UP000516260">
    <property type="component" value="Chromosome 3"/>
</dbReference>
<comment type="caution">
    <text evidence="5">The sequence shown here is derived from an EMBL/GenBank/DDBJ whole genome shotgun (WGS) entry which is preliminary data.</text>
</comment>
<proteinExistence type="inferred from homology"/>